<dbReference type="SMART" id="SM00382">
    <property type="entry name" value="AAA"/>
    <property type="match status" value="1"/>
</dbReference>
<dbReference type="PROSITE" id="PS50893">
    <property type="entry name" value="ABC_TRANSPORTER_2"/>
    <property type="match status" value="1"/>
</dbReference>
<evidence type="ECO:0000259" key="4">
    <source>
        <dbReference type="PROSITE" id="PS50893"/>
    </source>
</evidence>
<keyword evidence="3 5" id="KW-0067">ATP-binding</keyword>
<dbReference type="InterPro" id="IPR051782">
    <property type="entry name" value="ABC_Transporter_VariousFunc"/>
</dbReference>
<evidence type="ECO:0000256" key="2">
    <source>
        <dbReference type="ARBA" id="ARBA00022741"/>
    </source>
</evidence>
<comment type="caution">
    <text evidence="5">The sequence shown here is derived from an EMBL/GenBank/DDBJ whole genome shotgun (WGS) entry which is preliminary data.</text>
</comment>
<proteinExistence type="predicted"/>
<dbReference type="Gene3D" id="3.40.50.300">
    <property type="entry name" value="P-loop containing nucleotide triphosphate hydrolases"/>
    <property type="match status" value="1"/>
</dbReference>
<dbReference type="InterPro" id="IPR027417">
    <property type="entry name" value="P-loop_NTPase"/>
</dbReference>
<dbReference type="AlphaFoldDB" id="J7CV85"/>
<reference evidence="5 6" key="1">
    <citation type="submission" date="2012-04" db="EMBL/GenBank/DDBJ databases">
        <authorList>
            <person name="Weinstock G."/>
            <person name="Sodergren E."/>
            <person name="Lobos E.A."/>
            <person name="Fulton L."/>
            <person name="Fulton R."/>
            <person name="Courtney L."/>
            <person name="Fronick C."/>
            <person name="O'Laughlin M."/>
            <person name="Godfrey J."/>
            <person name="Wilson R.M."/>
            <person name="Miner T."/>
            <person name="Farmer C."/>
            <person name="Delehaunty K."/>
            <person name="Cordes M."/>
            <person name="Minx P."/>
            <person name="Tomlinson C."/>
            <person name="Chen J."/>
            <person name="Wollam A."/>
            <person name="Pepin K.H."/>
            <person name="Bhonagiri V."/>
            <person name="Zhang X."/>
            <person name="Suruliraj S."/>
            <person name="Warren W."/>
            <person name="Mitreva M."/>
            <person name="Mardis E.R."/>
            <person name="Wilson R.K."/>
        </authorList>
    </citation>
    <scope>NUCLEOTIDE SEQUENCE [LARGE SCALE GENOMIC DNA]</scope>
    <source>
        <strain evidence="5 6">505</strain>
    </source>
</reference>
<dbReference type="EMBL" id="AMBL01000053">
    <property type="protein sequence ID" value="EJY45202.1"/>
    <property type="molecule type" value="Genomic_DNA"/>
</dbReference>
<dbReference type="Pfam" id="PF00005">
    <property type="entry name" value="ABC_tran"/>
    <property type="match status" value="1"/>
</dbReference>
<dbReference type="GO" id="GO:0016887">
    <property type="term" value="F:ATP hydrolysis activity"/>
    <property type="evidence" value="ECO:0007669"/>
    <property type="project" value="InterPro"/>
</dbReference>
<dbReference type="InterPro" id="IPR003439">
    <property type="entry name" value="ABC_transporter-like_ATP-bd"/>
</dbReference>
<dbReference type="PROSITE" id="PS00211">
    <property type="entry name" value="ABC_TRANSPORTER_1"/>
    <property type="match status" value="1"/>
</dbReference>
<dbReference type="InterPro" id="IPR017871">
    <property type="entry name" value="ABC_transporter-like_CS"/>
</dbReference>
<name>J7CV85_ENTFC</name>
<dbReference type="PANTHER" id="PTHR42939:SF1">
    <property type="entry name" value="ABC TRANSPORTER ATP-BINDING PROTEIN ALBC-RELATED"/>
    <property type="match status" value="1"/>
</dbReference>
<evidence type="ECO:0000256" key="3">
    <source>
        <dbReference type="ARBA" id="ARBA00022840"/>
    </source>
</evidence>
<keyword evidence="1" id="KW-0813">Transport</keyword>
<dbReference type="InterPro" id="IPR003593">
    <property type="entry name" value="AAA+_ATPase"/>
</dbReference>
<dbReference type="SUPFAM" id="SSF52540">
    <property type="entry name" value="P-loop containing nucleoside triphosphate hydrolases"/>
    <property type="match status" value="1"/>
</dbReference>
<dbReference type="CDD" id="cd03230">
    <property type="entry name" value="ABC_DR_subfamily_A"/>
    <property type="match status" value="1"/>
</dbReference>
<evidence type="ECO:0000256" key="1">
    <source>
        <dbReference type="ARBA" id="ARBA00022448"/>
    </source>
</evidence>
<protein>
    <submittedName>
        <fullName evidence="5">Putative mutacin ABC transporter, ATP-binding protein MutF</fullName>
    </submittedName>
</protein>
<feature type="domain" description="ABC transporter" evidence="4">
    <location>
        <begin position="7"/>
        <end position="233"/>
    </location>
</feature>
<dbReference type="PANTHER" id="PTHR42939">
    <property type="entry name" value="ABC TRANSPORTER ATP-BINDING PROTEIN ALBC-RELATED"/>
    <property type="match status" value="1"/>
</dbReference>
<accession>J7CV85</accession>
<gene>
    <name evidence="5" type="ORF">HMPREF1348_01669</name>
</gene>
<dbReference type="GO" id="GO:0005524">
    <property type="term" value="F:ATP binding"/>
    <property type="evidence" value="ECO:0007669"/>
    <property type="project" value="UniProtKB-KW"/>
</dbReference>
<sequence>MKILRRIEITELYKTTSEHFRLNIEQLDLYSDTIYGLIGPNGSGKTTLLKCICGLLIPDSGTINYTDDLSQAPAMIDLGMIGTNFIDLDGLNSLSLDEIYWDQVVYHHLLDPPLLQELLNDVALNVSGTLIFRKMSLGMKQRFMLGISLLSDPQIILLDEPFNGLDPDGVQLFIECLKSQINDRIIVISSHGLEDLETFIHSVIFIENGEPREPLLLETIKNKGKGGLRDYYDKQKSSQG</sequence>
<dbReference type="PATRIC" id="fig|1134806.3.peg.1588"/>
<dbReference type="HOGENOM" id="CLU_000604_1_2_9"/>
<keyword evidence="2" id="KW-0547">Nucleotide-binding</keyword>
<evidence type="ECO:0000313" key="6">
    <source>
        <dbReference type="Proteomes" id="UP000006403"/>
    </source>
</evidence>
<evidence type="ECO:0000313" key="5">
    <source>
        <dbReference type="EMBL" id="EJY45202.1"/>
    </source>
</evidence>
<organism evidence="5 6">
    <name type="scientific">Enterococcus faecium 505</name>
    <dbReference type="NCBI Taxonomy" id="1134806"/>
    <lineage>
        <taxon>Bacteria</taxon>
        <taxon>Bacillati</taxon>
        <taxon>Bacillota</taxon>
        <taxon>Bacilli</taxon>
        <taxon>Lactobacillales</taxon>
        <taxon>Enterococcaceae</taxon>
        <taxon>Enterococcus</taxon>
    </lineage>
</organism>
<dbReference type="Proteomes" id="UP000006403">
    <property type="component" value="Unassembled WGS sequence"/>
</dbReference>